<proteinExistence type="predicted"/>
<keyword evidence="3" id="KW-1185">Reference proteome</keyword>
<keyword evidence="1" id="KW-0812">Transmembrane</keyword>
<reference evidence="2 3" key="1">
    <citation type="submission" date="2017-11" db="EMBL/GenBank/DDBJ databases">
        <title>Draft genome sequence of Enterococcus plantarum TRW2 strain isolated from lettuce.</title>
        <authorList>
            <person name="Kim E.B."/>
            <person name="Marco M.L."/>
            <person name="Williams T.R."/>
            <person name="You I.H."/>
        </authorList>
    </citation>
    <scope>NUCLEOTIDE SEQUENCE [LARGE SCALE GENOMIC DNA]</scope>
    <source>
        <strain evidence="2 3">TRW2</strain>
    </source>
</reference>
<feature type="transmembrane region" description="Helical" evidence="1">
    <location>
        <begin position="36"/>
        <end position="63"/>
    </location>
</feature>
<dbReference type="EMBL" id="PIEU01000111">
    <property type="protein sequence ID" value="PZL71005.1"/>
    <property type="molecule type" value="Genomic_DNA"/>
</dbReference>
<accession>A0A2W4B4X1</accession>
<comment type="caution">
    <text evidence="2">The sequence shown here is derived from an EMBL/GenBank/DDBJ whole genome shotgun (WGS) entry which is preliminary data.</text>
</comment>
<keyword evidence="1" id="KW-0472">Membrane</keyword>
<dbReference type="AlphaFoldDB" id="A0A2W4B4X1"/>
<name>A0A2W4B4X1_9ENTE</name>
<dbReference type="Proteomes" id="UP000249828">
    <property type="component" value="Unassembled WGS sequence"/>
</dbReference>
<feature type="transmembrane region" description="Helical" evidence="1">
    <location>
        <begin position="75"/>
        <end position="93"/>
    </location>
</feature>
<organism evidence="2 3">
    <name type="scientific">Enterococcus plantarum</name>
    <dbReference type="NCBI Taxonomy" id="1077675"/>
    <lineage>
        <taxon>Bacteria</taxon>
        <taxon>Bacillati</taxon>
        <taxon>Bacillota</taxon>
        <taxon>Bacilli</taxon>
        <taxon>Lactobacillales</taxon>
        <taxon>Enterococcaceae</taxon>
        <taxon>Enterococcus</taxon>
    </lineage>
</organism>
<sequence length="131" mass="15204">MKVPWSWKGLGWFLVVVPLLGLVGLFRVTMEFGIHFIFSMFGMLMWISLMSVIFSVVVDVLLIRGSIWGYHLTKVLMVIAIINLIYLIVDFEWKTVLSQFVRIVILGKVIYANTTNLYVSELRYRAKEVKI</sequence>
<evidence type="ECO:0000313" key="2">
    <source>
        <dbReference type="EMBL" id="PZL71005.1"/>
    </source>
</evidence>
<protein>
    <submittedName>
        <fullName evidence="2">Uncharacterized protein</fullName>
    </submittedName>
</protein>
<evidence type="ECO:0000256" key="1">
    <source>
        <dbReference type="SAM" id="Phobius"/>
    </source>
</evidence>
<dbReference type="STRING" id="1077675.BCR22_06985"/>
<feature type="transmembrane region" description="Helical" evidence="1">
    <location>
        <begin position="12"/>
        <end position="30"/>
    </location>
</feature>
<evidence type="ECO:0000313" key="3">
    <source>
        <dbReference type="Proteomes" id="UP000249828"/>
    </source>
</evidence>
<dbReference type="RefSeq" id="WP_111248628.1">
    <property type="nucleotide sequence ID" value="NZ_PIEU01000111.1"/>
</dbReference>
<gene>
    <name evidence="2" type="ORF">CI088_14100</name>
</gene>
<keyword evidence="1" id="KW-1133">Transmembrane helix</keyword>